<feature type="region of interest" description="Disordered" evidence="1">
    <location>
        <begin position="1"/>
        <end position="70"/>
    </location>
</feature>
<keyword evidence="3" id="KW-1185">Reference proteome</keyword>
<protein>
    <submittedName>
        <fullName evidence="2">Uncharacterized protein</fullName>
    </submittedName>
</protein>
<feature type="compositionally biased region" description="Low complexity" evidence="1">
    <location>
        <begin position="7"/>
        <end position="21"/>
    </location>
</feature>
<evidence type="ECO:0000256" key="1">
    <source>
        <dbReference type="SAM" id="MobiDB-lite"/>
    </source>
</evidence>
<dbReference type="EMBL" id="JARXVH010000009">
    <property type="protein sequence ID" value="MDH6218568.1"/>
    <property type="molecule type" value="Genomic_DNA"/>
</dbReference>
<comment type="caution">
    <text evidence="2">The sequence shown here is derived from an EMBL/GenBank/DDBJ whole genome shotgun (WGS) entry which is preliminary data.</text>
</comment>
<gene>
    <name evidence="2" type="ORF">M2283_005900</name>
</gene>
<dbReference type="Proteomes" id="UP001160499">
    <property type="component" value="Unassembled WGS sequence"/>
</dbReference>
<reference evidence="2 3" key="1">
    <citation type="submission" date="2023-04" db="EMBL/GenBank/DDBJ databases">
        <title>Forest soil microbial communities from Buena Vista Peninsula, Colon Province, Panama.</title>
        <authorList>
            <person name="Bouskill N."/>
        </authorList>
    </citation>
    <scope>NUCLEOTIDE SEQUENCE [LARGE SCALE GENOMIC DNA]</scope>
    <source>
        <strain evidence="2 3">GGS1</strain>
    </source>
</reference>
<organism evidence="2 3">
    <name type="scientific">Streptomyces pseudovenezuelae</name>
    <dbReference type="NCBI Taxonomy" id="67350"/>
    <lineage>
        <taxon>Bacteria</taxon>
        <taxon>Bacillati</taxon>
        <taxon>Actinomycetota</taxon>
        <taxon>Actinomycetes</taxon>
        <taxon>Kitasatosporales</taxon>
        <taxon>Streptomycetaceae</taxon>
        <taxon>Streptomyces</taxon>
        <taxon>Streptomyces aurantiacus group</taxon>
    </lineage>
</organism>
<accession>A0ABT6LQI3</accession>
<evidence type="ECO:0000313" key="2">
    <source>
        <dbReference type="EMBL" id="MDH6218568.1"/>
    </source>
</evidence>
<sequence length="70" mass="6944">MTTPFHRPIAPAATTRGPAAADGEPAPQGPPAPDNEFCTAGAGGNSRADGEAEAEVAPTTTPSHHKKAAI</sequence>
<evidence type="ECO:0000313" key="3">
    <source>
        <dbReference type="Proteomes" id="UP001160499"/>
    </source>
</evidence>
<proteinExistence type="predicted"/>
<name>A0ABT6LQI3_9ACTN</name>